<sequence length="47" mass="5081">MTPETIGPRIIARPCPANPKDTILTPMYSGKCTVPLTAILWNSKPSV</sequence>
<name>A0A9K3J050_HELAN</name>
<dbReference type="Gramene" id="mRNA:HanXRQr2_Chr05g0207681">
    <property type="protein sequence ID" value="mRNA:HanXRQr2_Chr05g0207681"/>
    <property type="gene ID" value="HanXRQr2_Chr05g0207681"/>
</dbReference>
<organism evidence="1 2">
    <name type="scientific">Helianthus annuus</name>
    <name type="common">Common sunflower</name>
    <dbReference type="NCBI Taxonomy" id="4232"/>
    <lineage>
        <taxon>Eukaryota</taxon>
        <taxon>Viridiplantae</taxon>
        <taxon>Streptophyta</taxon>
        <taxon>Embryophyta</taxon>
        <taxon>Tracheophyta</taxon>
        <taxon>Spermatophyta</taxon>
        <taxon>Magnoliopsida</taxon>
        <taxon>eudicotyledons</taxon>
        <taxon>Gunneridae</taxon>
        <taxon>Pentapetalae</taxon>
        <taxon>asterids</taxon>
        <taxon>campanulids</taxon>
        <taxon>Asterales</taxon>
        <taxon>Asteraceae</taxon>
        <taxon>Asteroideae</taxon>
        <taxon>Heliantheae alliance</taxon>
        <taxon>Heliantheae</taxon>
        <taxon>Helianthus</taxon>
    </lineage>
</organism>
<evidence type="ECO:0000313" key="1">
    <source>
        <dbReference type="EMBL" id="KAF5805300.1"/>
    </source>
</evidence>
<keyword evidence="2" id="KW-1185">Reference proteome</keyword>
<reference evidence="1" key="2">
    <citation type="submission" date="2020-06" db="EMBL/GenBank/DDBJ databases">
        <title>Helianthus annuus Genome sequencing and assembly Release 2.</title>
        <authorList>
            <person name="Gouzy J."/>
            <person name="Langlade N."/>
            <person name="Munos S."/>
        </authorList>
    </citation>
    <scope>NUCLEOTIDE SEQUENCE</scope>
    <source>
        <tissue evidence="1">Leaves</tissue>
    </source>
</reference>
<reference evidence="1" key="1">
    <citation type="journal article" date="2017" name="Nature">
        <title>The sunflower genome provides insights into oil metabolism, flowering and Asterid evolution.</title>
        <authorList>
            <person name="Badouin H."/>
            <person name="Gouzy J."/>
            <person name="Grassa C.J."/>
            <person name="Murat F."/>
            <person name="Staton S.E."/>
            <person name="Cottret L."/>
            <person name="Lelandais-Briere C."/>
            <person name="Owens G.L."/>
            <person name="Carrere S."/>
            <person name="Mayjonade B."/>
            <person name="Legrand L."/>
            <person name="Gill N."/>
            <person name="Kane N.C."/>
            <person name="Bowers J.E."/>
            <person name="Hubner S."/>
            <person name="Bellec A."/>
            <person name="Berard A."/>
            <person name="Berges H."/>
            <person name="Blanchet N."/>
            <person name="Boniface M.C."/>
            <person name="Brunel D."/>
            <person name="Catrice O."/>
            <person name="Chaidir N."/>
            <person name="Claudel C."/>
            <person name="Donnadieu C."/>
            <person name="Faraut T."/>
            <person name="Fievet G."/>
            <person name="Helmstetter N."/>
            <person name="King M."/>
            <person name="Knapp S.J."/>
            <person name="Lai Z."/>
            <person name="Le Paslier M.C."/>
            <person name="Lippi Y."/>
            <person name="Lorenzon L."/>
            <person name="Mandel J.R."/>
            <person name="Marage G."/>
            <person name="Marchand G."/>
            <person name="Marquand E."/>
            <person name="Bret-Mestries E."/>
            <person name="Morien E."/>
            <person name="Nambeesan S."/>
            <person name="Nguyen T."/>
            <person name="Pegot-Espagnet P."/>
            <person name="Pouilly N."/>
            <person name="Raftis F."/>
            <person name="Sallet E."/>
            <person name="Schiex T."/>
            <person name="Thomas J."/>
            <person name="Vandecasteele C."/>
            <person name="Vares D."/>
            <person name="Vear F."/>
            <person name="Vautrin S."/>
            <person name="Crespi M."/>
            <person name="Mangin B."/>
            <person name="Burke J.M."/>
            <person name="Salse J."/>
            <person name="Munos S."/>
            <person name="Vincourt P."/>
            <person name="Rieseberg L.H."/>
            <person name="Langlade N.B."/>
        </authorList>
    </citation>
    <scope>NUCLEOTIDE SEQUENCE</scope>
    <source>
        <tissue evidence="1">Leaves</tissue>
    </source>
</reference>
<comment type="caution">
    <text evidence="1">The sequence shown here is derived from an EMBL/GenBank/DDBJ whole genome shotgun (WGS) entry which is preliminary data.</text>
</comment>
<protein>
    <submittedName>
        <fullName evidence="1">Uncharacterized protein</fullName>
    </submittedName>
</protein>
<proteinExistence type="predicted"/>
<dbReference type="EMBL" id="MNCJ02000320">
    <property type="protein sequence ID" value="KAF5805300.1"/>
    <property type="molecule type" value="Genomic_DNA"/>
</dbReference>
<dbReference type="Proteomes" id="UP000215914">
    <property type="component" value="Unassembled WGS sequence"/>
</dbReference>
<accession>A0A9K3J050</accession>
<evidence type="ECO:0000313" key="2">
    <source>
        <dbReference type="Proteomes" id="UP000215914"/>
    </source>
</evidence>
<dbReference type="AlphaFoldDB" id="A0A9K3J050"/>
<gene>
    <name evidence="1" type="ORF">HanXRQr2_Chr05g0207681</name>
</gene>